<keyword evidence="6" id="KW-0136">Cellulose degradation</keyword>
<dbReference type="GO" id="GO:0030248">
    <property type="term" value="F:cellulose binding"/>
    <property type="evidence" value="ECO:0007669"/>
    <property type="project" value="InterPro"/>
</dbReference>
<feature type="active site" description="Nucleophile" evidence="10">
    <location>
        <position position="33"/>
    </location>
</feature>
<keyword evidence="7" id="KW-0119">Carbohydrate metabolism</keyword>
<sequence length="323" mass="33536">MHTQSYLSLALALAAPAVVNAVSGSGHSTRYWDCCKPSCAWSGKASVSAPVLTCDKNDNPLTDPNAKSGCDGGGAFSCTNNSPFAINDDVAFGFAATAINGGSEASWCCACYALTFTNGPVAGKKMVVQSTNTGGDLGNNHFDIMMPGGGLGIFDGCSPQFGGIPGARYGGVGSRSECDGMPGLLKDGCKWRFDWFKNADNPDFTFEQVQCPSELVAISGCRRADDKNFPAFNMIGNSAPKPTTSKAVTTSKPATTSKPVTTIKPATTSKPAKTSKPAGGSPSEPLVAAYGQCNSEKSWAAAKPCAKGLRCVKQNDWYSQCLP</sequence>
<dbReference type="InterPro" id="IPR000334">
    <property type="entry name" value="Glyco_hydro_45"/>
</dbReference>
<protein>
    <recommendedName>
        <fullName evidence="3 10">Cellulase</fullName>
        <ecNumber evidence="3 10">3.2.1.4</ecNumber>
    </recommendedName>
</protein>
<dbReference type="InterPro" id="IPR000254">
    <property type="entry name" value="CBD"/>
</dbReference>
<accession>A0A444RJQ0</accession>
<reference evidence="14 15" key="1">
    <citation type="submission" date="2018-12" db="EMBL/GenBank/DDBJ databases">
        <title>Genome of Verticillium dahliae isolate Getta Getta.</title>
        <authorList>
            <person name="Gardiner D.M."/>
        </authorList>
    </citation>
    <scope>NUCLEOTIDE SEQUENCE [LARGE SCALE GENOMIC DNA]</scope>
    <source>
        <strain evidence="14 15">Getta Getta</strain>
    </source>
</reference>
<dbReference type="AlphaFoldDB" id="A0A444RJQ0"/>
<evidence type="ECO:0000256" key="11">
    <source>
        <dbReference type="SAM" id="MobiDB-lite"/>
    </source>
</evidence>
<dbReference type="PROSITE" id="PS51164">
    <property type="entry name" value="CBM1_2"/>
    <property type="match status" value="1"/>
</dbReference>
<keyword evidence="9" id="KW-0624">Polysaccharide degradation</keyword>
<evidence type="ECO:0000256" key="9">
    <source>
        <dbReference type="ARBA" id="ARBA00023326"/>
    </source>
</evidence>
<dbReference type="PANTHER" id="PTHR39730:SF1">
    <property type="entry name" value="ENDOGLUCANASE 1"/>
    <property type="match status" value="1"/>
</dbReference>
<comment type="catalytic activity">
    <reaction evidence="1 10">
        <text>Endohydrolysis of (1-&gt;4)-beta-D-glucosidic linkages in cellulose, lichenin and cereal beta-D-glucans.</text>
        <dbReference type="EC" id="3.2.1.4"/>
    </reaction>
</comment>
<dbReference type="CDD" id="cd22278">
    <property type="entry name" value="DPBB_GH45_endoglucanase"/>
    <property type="match status" value="1"/>
</dbReference>
<dbReference type="EC" id="3.2.1.4" evidence="3 10"/>
<evidence type="ECO:0000256" key="2">
    <source>
        <dbReference type="ARBA" id="ARBA00007793"/>
    </source>
</evidence>
<keyword evidence="4 12" id="KW-0732">Signal</keyword>
<evidence type="ECO:0000313" key="14">
    <source>
        <dbReference type="EMBL" id="RXG41356.1"/>
    </source>
</evidence>
<evidence type="ECO:0000256" key="6">
    <source>
        <dbReference type="ARBA" id="ARBA00023001"/>
    </source>
</evidence>
<feature type="domain" description="CBM1" evidence="13">
    <location>
        <begin position="285"/>
        <end position="322"/>
    </location>
</feature>
<dbReference type="Pfam" id="PF02015">
    <property type="entry name" value="Glyco_hydro_45"/>
    <property type="match status" value="1"/>
</dbReference>
<evidence type="ECO:0000256" key="3">
    <source>
        <dbReference type="ARBA" id="ARBA00012601"/>
    </source>
</evidence>
<evidence type="ECO:0000256" key="8">
    <source>
        <dbReference type="ARBA" id="ARBA00023295"/>
    </source>
</evidence>
<dbReference type="EMBL" id="RSDZ01000220">
    <property type="protein sequence ID" value="RXG41356.1"/>
    <property type="molecule type" value="Genomic_DNA"/>
</dbReference>
<keyword evidence="8" id="KW-0326">Glycosidase</keyword>
<dbReference type="SUPFAM" id="SSF50685">
    <property type="entry name" value="Barwin-like endoglucanases"/>
    <property type="match status" value="1"/>
</dbReference>
<evidence type="ECO:0000256" key="10">
    <source>
        <dbReference type="PROSITE-ProRule" id="PRU10069"/>
    </source>
</evidence>
<evidence type="ECO:0000313" key="15">
    <source>
        <dbReference type="Proteomes" id="UP000288725"/>
    </source>
</evidence>
<proteinExistence type="inferred from homology"/>
<dbReference type="GO" id="GO:0005576">
    <property type="term" value="C:extracellular region"/>
    <property type="evidence" value="ECO:0007669"/>
    <property type="project" value="InterPro"/>
</dbReference>
<dbReference type="InterPro" id="IPR035971">
    <property type="entry name" value="CBD_sf"/>
</dbReference>
<dbReference type="SUPFAM" id="SSF57180">
    <property type="entry name" value="Cellulose-binding domain"/>
    <property type="match status" value="1"/>
</dbReference>
<comment type="similarity">
    <text evidence="2">Belongs to the glycosyl hydrolase 45 (cellulase K) family.</text>
</comment>
<dbReference type="PANTHER" id="PTHR39730">
    <property type="entry name" value="ENDOGLUCANASE 1"/>
    <property type="match status" value="1"/>
</dbReference>
<dbReference type="GO" id="GO:0008810">
    <property type="term" value="F:cellulase activity"/>
    <property type="evidence" value="ECO:0007669"/>
    <property type="project" value="UniProtKB-EC"/>
</dbReference>
<feature type="signal peptide" evidence="12">
    <location>
        <begin position="1"/>
        <end position="21"/>
    </location>
</feature>
<dbReference type="PROSITE" id="PS01140">
    <property type="entry name" value="GLYCOSYL_HYDROL_F45"/>
    <property type="match status" value="1"/>
</dbReference>
<dbReference type="InterPro" id="IPR052288">
    <property type="entry name" value="GH45_Enzymes"/>
</dbReference>
<dbReference type="SMART" id="SM00236">
    <property type="entry name" value="fCBD"/>
    <property type="match status" value="1"/>
</dbReference>
<evidence type="ECO:0000256" key="4">
    <source>
        <dbReference type="ARBA" id="ARBA00022729"/>
    </source>
</evidence>
<dbReference type="Proteomes" id="UP000288725">
    <property type="component" value="Chromosome 8"/>
</dbReference>
<evidence type="ECO:0000259" key="13">
    <source>
        <dbReference type="PROSITE" id="PS51164"/>
    </source>
</evidence>
<gene>
    <name evidence="14" type="ORF">VDGE_06254</name>
</gene>
<dbReference type="Pfam" id="PF00734">
    <property type="entry name" value="CBM_1"/>
    <property type="match status" value="1"/>
</dbReference>
<keyword evidence="5" id="KW-0378">Hydrolase</keyword>
<dbReference type="GO" id="GO:0030245">
    <property type="term" value="P:cellulose catabolic process"/>
    <property type="evidence" value="ECO:0007669"/>
    <property type="project" value="UniProtKB-KW"/>
</dbReference>
<evidence type="ECO:0000256" key="5">
    <source>
        <dbReference type="ARBA" id="ARBA00022801"/>
    </source>
</evidence>
<evidence type="ECO:0000256" key="12">
    <source>
        <dbReference type="SAM" id="SignalP"/>
    </source>
</evidence>
<feature type="region of interest" description="Disordered" evidence="11">
    <location>
        <begin position="232"/>
        <end position="283"/>
    </location>
</feature>
<evidence type="ECO:0000256" key="7">
    <source>
        <dbReference type="ARBA" id="ARBA00023277"/>
    </source>
</evidence>
<name>A0A444RJQ0_VERDA</name>
<comment type="caution">
    <text evidence="14">The sequence shown here is derived from an EMBL/GenBank/DDBJ whole genome shotgun (WGS) entry which is preliminary data.</text>
</comment>
<feature type="compositionally biased region" description="Polar residues" evidence="11">
    <location>
        <begin position="240"/>
        <end position="272"/>
    </location>
</feature>
<organism evidence="14 15">
    <name type="scientific">Verticillium dahliae</name>
    <name type="common">Verticillium wilt</name>
    <dbReference type="NCBI Taxonomy" id="27337"/>
    <lineage>
        <taxon>Eukaryota</taxon>
        <taxon>Fungi</taxon>
        <taxon>Dikarya</taxon>
        <taxon>Ascomycota</taxon>
        <taxon>Pezizomycotina</taxon>
        <taxon>Sordariomycetes</taxon>
        <taxon>Hypocreomycetidae</taxon>
        <taxon>Glomerellales</taxon>
        <taxon>Plectosphaerellaceae</taxon>
        <taxon>Verticillium</taxon>
    </lineage>
</organism>
<feature type="chain" id="PRO_5019049272" description="Cellulase" evidence="12">
    <location>
        <begin position="22"/>
        <end position="323"/>
    </location>
</feature>
<evidence type="ECO:0000256" key="1">
    <source>
        <dbReference type="ARBA" id="ARBA00000966"/>
    </source>
</evidence>
<dbReference type="InterPro" id="IPR036908">
    <property type="entry name" value="RlpA-like_sf"/>
</dbReference>
<dbReference type="Gene3D" id="2.40.40.10">
    <property type="entry name" value="RlpA-like domain"/>
    <property type="match status" value="1"/>
</dbReference>